<name>A0A9W9J8Z6_9EURO</name>
<gene>
    <name evidence="2" type="ORF">N7449_008430</name>
</gene>
<dbReference type="EMBL" id="JAPQKQ010000006">
    <property type="protein sequence ID" value="KAJ5192288.1"/>
    <property type="molecule type" value="Genomic_DNA"/>
</dbReference>
<comment type="caution">
    <text evidence="2">The sequence shown here is derived from an EMBL/GenBank/DDBJ whole genome shotgun (WGS) entry which is preliminary data.</text>
</comment>
<reference evidence="2" key="1">
    <citation type="submission" date="2022-11" db="EMBL/GenBank/DDBJ databases">
        <authorList>
            <person name="Petersen C."/>
        </authorList>
    </citation>
    <scope>NUCLEOTIDE SEQUENCE</scope>
    <source>
        <strain evidence="2">IBT 20477</strain>
    </source>
</reference>
<evidence type="ECO:0000313" key="2">
    <source>
        <dbReference type="EMBL" id="KAJ5192288.1"/>
    </source>
</evidence>
<evidence type="ECO:0000256" key="1">
    <source>
        <dbReference type="SAM" id="SignalP"/>
    </source>
</evidence>
<keyword evidence="1" id="KW-0732">Signal</keyword>
<sequence>MLNKQLLLLRTAAFLASLIIDDPSNYDIAFVSVQPEAIPAVITIEDKRSHIDILETGYSTKLNWPSFYGFNAAINVANASTATLDHINFTVHNGTPRIYTYCTDTTVSITNSWLYSSGPVSNGLYTSGNGTIIATTWSTIPAASARLVS</sequence>
<dbReference type="AlphaFoldDB" id="A0A9W9J8Z6"/>
<dbReference type="OrthoDB" id="10018600at2759"/>
<feature type="chain" id="PRO_5040933272" evidence="1">
    <location>
        <begin position="18"/>
        <end position="149"/>
    </location>
</feature>
<dbReference type="Proteomes" id="UP001150942">
    <property type="component" value="Unassembled WGS sequence"/>
</dbReference>
<reference evidence="2" key="2">
    <citation type="journal article" date="2023" name="IMA Fungus">
        <title>Comparative genomic study of the Penicillium genus elucidates a diverse pangenome and 15 lateral gene transfer events.</title>
        <authorList>
            <person name="Petersen C."/>
            <person name="Sorensen T."/>
            <person name="Nielsen M.R."/>
            <person name="Sondergaard T.E."/>
            <person name="Sorensen J.L."/>
            <person name="Fitzpatrick D.A."/>
            <person name="Frisvad J.C."/>
            <person name="Nielsen K.L."/>
        </authorList>
    </citation>
    <scope>NUCLEOTIDE SEQUENCE</scope>
    <source>
        <strain evidence="2">IBT 20477</strain>
    </source>
</reference>
<feature type="signal peptide" evidence="1">
    <location>
        <begin position="1"/>
        <end position="17"/>
    </location>
</feature>
<protein>
    <submittedName>
        <fullName evidence="2">Uncharacterized protein</fullName>
    </submittedName>
</protein>
<accession>A0A9W9J8Z6</accession>
<proteinExistence type="predicted"/>
<keyword evidence="3" id="KW-1185">Reference proteome</keyword>
<organism evidence="2 3">
    <name type="scientific">Penicillium cf. viridicatum</name>
    <dbReference type="NCBI Taxonomy" id="2972119"/>
    <lineage>
        <taxon>Eukaryota</taxon>
        <taxon>Fungi</taxon>
        <taxon>Dikarya</taxon>
        <taxon>Ascomycota</taxon>
        <taxon>Pezizomycotina</taxon>
        <taxon>Eurotiomycetes</taxon>
        <taxon>Eurotiomycetidae</taxon>
        <taxon>Eurotiales</taxon>
        <taxon>Aspergillaceae</taxon>
        <taxon>Penicillium</taxon>
    </lineage>
</organism>
<evidence type="ECO:0000313" key="3">
    <source>
        <dbReference type="Proteomes" id="UP001150942"/>
    </source>
</evidence>